<accession>A0A3G6K5K0</accession>
<dbReference type="NCBIfam" id="TIGR01637">
    <property type="entry name" value="phage_arpU"/>
    <property type="match status" value="1"/>
</dbReference>
<dbReference type="InterPro" id="IPR006524">
    <property type="entry name" value="ArpU-like"/>
</dbReference>
<sequence length="163" mass="18703">MMSMDNLELDQRLTARKVDQYLKHDFERYLRQCGAHRADISSPSMSGMPSGSFTNHQEEKLVEGLYAASVVDCIKHTIANCADGDIRKPYKIILVDYYLKGMQGVKIAQKIGYSDRQFATKKQLAICEFAERFEFWKQVFKVQDQPCLQVPKSAKKVHTKCNS</sequence>
<dbReference type="EMBL" id="CP031023">
    <property type="protein sequence ID" value="AZA16437.1"/>
    <property type="molecule type" value="Genomic_DNA"/>
</dbReference>
<dbReference type="AlphaFoldDB" id="A0A3G6K5K0"/>
<reference evidence="1" key="1">
    <citation type="submission" date="2018-07" db="EMBL/GenBank/DDBJ databases">
        <authorList>
            <person name="Somerville V."/>
        </authorList>
    </citation>
    <scope>NUCLEOTIDE SEQUENCE</scope>
    <source>
        <strain evidence="1">NWC_2_2</strain>
    </source>
</reference>
<gene>
    <name evidence="1" type="ORF">DQL93_08035</name>
</gene>
<organism evidence="1">
    <name type="scientific">Lactobacillus delbrueckii subsp. lactis</name>
    <dbReference type="NCBI Taxonomy" id="29397"/>
    <lineage>
        <taxon>Bacteria</taxon>
        <taxon>Bacillati</taxon>
        <taxon>Bacillota</taxon>
        <taxon>Bacilli</taxon>
        <taxon>Lactobacillales</taxon>
        <taxon>Lactobacillaceae</taxon>
        <taxon>Lactobacillus</taxon>
    </lineage>
</organism>
<proteinExistence type="predicted"/>
<protein>
    <recommendedName>
        <fullName evidence="2">ArpU family transcriptional regulator</fullName>
    </recommendedName>
</protein>
<name>A0A3G6K5K0_LACDL</name>
<evidence type="ECO:0008006" key="2">
    <source>
        <dbReference type="Google" id="ProtNLM"/>
    </source>
</evidence>
<evidence type="ECO:0000313" key="1">
    <source>
        <dbReference type="EMBL" id="AZA16437.1"/>
    </source>
</evidence>